<dbReference type="Gene3D" id="2.10.60.10">
    <property type="entry name" value="CD59"/>
    <property type="match status" value="1"/>
</dbReference>
<dbReference type="CDD" id="cd23554">
    <property type="entry name" value="TFP_LU_ECD_CD59"/>
    <property type="match status" value="1"/>
</dbReference>
<dbReference type="Proteomes" id="UP000261660">
    <property type="component" value="Unplaced"/>
</dbReference>
<dbReference type="Pfam" id="PF25152">
    <property type="entry name" value="CD59"/>
    <property type="match status" value="1"/>
</dbReference>
<reference evidence="15" key="1">
    <citation type="submission" date="2025-08" db="UniProtKB">
        <authorList>
            <consortium name="Ensembl"/>
        </authorList>
    </citation>
    <scope>IDENTIFICATION</scope>
</reference>
<dbReference type="SUPFAM" id="SSF57302">
    <property type="entry name" value="Snake toxin-like"/>
    <property type="match status" value="1"/>
</dbReference>
<evidence type="ECO:0000256" key="2">
    <source>
        <dbReference type="ARBA" id="ARBA00011481"/>
    </source>
</evidence>
<comment type="subcellular location">
    <subcellularLocation>
        <location evidence="1">Membrane</location>
        <topology evidence="1">Lipid-anchor</topology>
        <topology evidence="1">GPI-anchor</topology>
    </subcellularLocation>
</comment>
<keyword evidence="6" id="KW-0472">Membrane</keyword>
<evidence type="ECO:0000256" key="6">
    <source>
        <dbReference type="ARBA" id="ARBA00023136"/>
    </source>
</evidence>
<evidence type="ECO:0000256" key="9">
    <source>
        <dbReference type="ARBA" id="ARBA00023288"/>
    </source>
</evidence>
<evidence type="ECO:0000256" key="11">
    <source>
        <dbReference type="ARBA" id="ARBA00031590"/>
    </source>
</evidence>
<dbReference type="GeneTree" id="ENSGT00730000112601"/>
<evidence type="ECO:0000313" key="15">
    <source>
        <dbReference type="Ensembl" id="ENSLBEP00000020785.1"/>
    </source>
</evidence>
<dbReference type="STRING" id="56723.ENSLBEP00000020785"/>
<keyword evidence="16" id="KW-1185">Reference proteome</keyword>
<accession>A0A3Q3MKE8</accession>
<keyword evidence="7" id="KW-1015">Disulfide bond</keyword>
<evidence type="ECO:0000256" key="8">
    <source>
        <dbReference type="ARBA" id="ARBA00023180"/>
    </source>
</evidence>
<sequence>MRSSVTFLLAVSLLCVSAGVSLQCYYCPGGSSSSCEVTQECNQGEDSCLKLTSGGNSTYSSCLRDADCDFRTLAARYPLPDFTFSCCQSNLCNGQEKKLKFSKLLVQSSHHCVTCAHQKSSFSFL</sequence>
<name>A0A3Q3MKE8_9LABR</name>
<evidence type="ECO:0000256" key="3">
    <source>
        <dbReference type="ARBA" id="ARBA00015038"/>
    </source>
</evidence>
<dbReference type="GO" id="GO:0098552">
    <property type="term" value="C:side of membrane"/>
    <property type="evidence" value="ECO:0007669"/>
    <property type="project" value="UniProtKB-KW"/>
</dbReference>
<feature type="domain" description="UPAR/Ly6" evidence="14">
    <location>
        <begin position="22"/>
        <end position="104"/>
    </location>
</feature>
<keyword evidence="9" id="KW-0449">Lipoprotein</keyword>
<dbReference type="InParanoid" id="A0A3Q3MKE8"/>
<evidence type="ECO:0000256" key="1">
    <source>
        <dbReference type="ARBA" id="ARBA00004589"/>
    </source>
</evidence>
<proteinExistence type="predicted"/>
<protein>
    <recommendedName>
        <fullName evidence="3">CD59 glycoprotein</fullName>
    </recommendedName>
    <alternativeName>
        <fullName evidence="11">MAC-inhibitory protein</fullName>
    </alternativeName>
    <alternativeName>
        <fullName evidence="12">Membrane attack complex inhibition factor</fullName>
    </alternativeName>
    <alternativeName>
        <fullName evidence="10">Protectin</fullName>
    </alternativeName>
</protein>
<evidence type="ECO:0000256" key="4">
    <source>
        <dbReference type="ARBA" id="ARBA00022622"/>
    </source>
</evidence>
<evidence type="ECO:0000256" key="7">
    <source>
        <dbReference type="ARBA" id="ARBA00023157"/>
    </source>
</evidence>
<dbReference type="InterPro" id="IPR056949">
    <property type="entry name" value="CD59"/>
</dbReference>
<keyword evidence="5 13" id="KW-0732">Signal</keyword>
<evidence type="ECO:0000313" key="16">
    <source>
        <dbReference type="Proteomes" id="UP000261660"/>
    </source>
</evidence>
<evidence type="ECO:0000256" key="5">
    <source>
        <dbReference type="ARBA" id="ARBA00022729"/>
    </source>
</evidence>
<dbReference type="SMART" id="SM00134">
    <property type="entry name" value="LU"/>
    <property type="match status" value="1"/>
</dbReference>
<comment type="subunit">
    <text evidence="2">Interacts with T-cell surface antigen CD2.</text>
</comment>
<dbReference type="InterPro" id="IPR045860">
    <property type="entry name" value="Snake_toxin-like_sf"/>
</dbReference>
<organism evidence="15 16">
    <name type="scientific">Labrus bergylta</name>
    <name type="common">ballan wrasse</name>
    <dbReference type="NCBI Taxonomy" id="56723"/>
    <lineage>
        <taxon>Eukaryota</taxon>
        <taxon>Metazoa</taxon>
        <taxon>Chordata</taxon>
        <taxon>Craniata</taxon>
        <taxon>Vertebrata</taxon>
        <taxon>Euteleostomi</taxon>
        <taxon>Actinopterygii</taxon>
        <taxon>Neopterygii</taxon>
        <taxon>Teleostei</taxon>
        <taxon>Neoteleostei</taxon>
        <taxon>Acanthomorphata</taxon>
        <taxon>Eupercaria</taxon>
        <taxon>Labriformes</taxon>
        <taxon>Labridae</taxon>
        <taxon>Labrus</taxon>
    </lineage>
</organism>
<dbReference type="InterPro" id="IPR016054">
    <property type="entry name" value="LY6_UPA_recep-like"/>
</dbReference>
<dbReference type="PROSITE" id="PS51257">
    <property type="entry name" value="PROKAR_LIPOPROTEIN"/>
    <property type="match status" value="1"/>
</dbReference>
<dbReference type="PROSITE" id="PS00983">
    <property type="entry name" value="LY6_UPAR"/>
    <property type="match status" value="1"/>
</dbReference>
<reference evidence="15" key="2">
    <citation type="submission" date="2025-09" db="UniProtKB">
        <authorList>
            <consortium name="Ensembl"/>
        </authorList>
    </citation>
    <scope>IDENTIFICATION</scope>
</reference>
<feature type="signal peptide" evidence="13">
    <location>
        <begin position="1"/>
        <end position="21"/>
    </location>
</feature>
<feature type="chain" id="PRO_5018757208" description="CD59 glycoprotein" evidence="13">
    <location>
        <begin position="22"/>
        <end position="125"/>
    </location>
</feature>
<evidence type="ECO:0000256" key="13">
    <source>
        <dbReference type="SAM" id="SignalP"/>
    </source>
</evidence>
<evidence type="ECO:0000256" key="10">
    <source>
        <dbReference type="ARBA" id="ARBA00029920"/>
    </source>
</evidence>
<evidence type="ECO:0000259" key="14">
    <source>
        <dbReference type="SMART" id="SM00134"/>
    </source>
</evidence>
<keyword evidence="4" id="KW-0336">GPI-anchor</keyword>
<evidence type="ECO:0000256" key="12">
    <source>
        <dbReference type="ARBA" id="ARBA00031867"/>
    </source>
</evidence>
<keyword evidence="8" id="KW-0325">Glycoprotein</keyword>
<dbReference type="InterPro" id="IPR018363">
    <property type="entry name" value="CD59_antigen_CS"/>
</dbReference>
<dbReference type="AlphaFoldDB" id="A0A3Q3MKE8"/>
<dbReference type="Ensembl" id="ENSLBET00000021913.1">
    <property type="protein sequence ID" value="ENSLBEP00000020785.1"/>
    <property type="gene ID" value="ENSLBEG00000015992.1"/>
</dbReference>